<dbReference type="PROSITE" id="PS51837">
    <property type="entry name" value="LITAF"/>
    <property type="match status" value="1"/>
</dbReference>
<protein>
    <recommendedName>
        <fullName evidence="2">LITAF domain-containing protein</fullName>
    </recommendedName>
</protein>
<gene>
    <name evidence="3" type="primary">Contig8144.g8688</name>
    <name evidence="3" type="ORF">STYLEM_3357</name>
</gene>
<dbReference type="SMART" id="SM00714">
    <property type="entry name" value="LITAF"/>
    <property type="match status" value="1"/>
</dbReference>
<dbReference type="Proteomes" id="UP000039865">
    <property type="component" value="Unassembled WGS sequence"/>
</dbReference>
<dbReference type="InParanoid" id="A0A077ZYY3"/>
<evidence type="ECO:0000313" key="4">
    <source>
        <dbReference type="Proteomes" id="UP000039865"/>
    </source>
</evidence>
<evidence type="ECO:0000259" key="2">
    <source>
        <dbReference type="PROSITE" id="PS51837"/>
    </source>
</evidence>
<keyword evidence="1" id="KW-1133">Transmembrane helix</keyword>
<feature type="transmembrane region" description="Helical" evidence="1">
    <location>
        <begin position="95"/>
        <end position="114"/>
    </location>
</feature>
<dbReference type="AlphaFoldDB" id="A0A077ZYY3"/>
<organism evidence="3 4">
    <name type="scientific">Stylonychia lemnae</name>
    <name type="common">Ciliate</name>
    <dbReference type="NCBI Taxonomy" id="5949"/>
    <lineage>
        <taxon>Eukaryota</taxon>
        <taxon>Sar</taxon>
        <taxon>Alveolata</taxon>
        <taxon>Ciliophora</taxon>
        <taxon>Intramacronucleata</taxon>
        <taxon>Spirotrichea</taxon>
        <taxon>Stichotrichia</taxon>
        <taxon>Sporadotrichida</taxon>
        <taxon>Oxytrichidae</taxon>
        <taxon>Stylonychinae</taxon>
        <taxon>Stylonychia</taxon>
    </lineage>
</organism>
<dbReference type="Pfam" id="PF10601">
    <property type="entry name" value="zf-LITAF-like"/>
    <property type="match status" value="1"/>
</dbReference>
<dbReference type="EMBL" id="CCKQ01003255">
    <property type="protein sequence ID" value="CDW74378.1"/>
    <property type="molecule type" value="Genomic_DNA"/>
</dbReference>
<keyword evidence="4" id="KW-1185">Reference proteome</keyword>
<proteinExistence type="predicted"/>
<evidence type="ECO:0000256" key="1">
    <source>
        <dbReference type="SAM" id="Phobius"/>
    </source>
</evidence>
<accession>A0A077ZYY3</accession>
<reference evidence="3 4" key="1">
    <citation type="submission" date="2014-06" db="EMBL/GenBank/DDBJ databases">
        <authorList>
            <person name="Swart Estienne"/>
        </authorList>
    </citation>
    <scope>NUCLEOTIDE SEQUENCE [LARGE SCALE GENOMIC DNA]</scope>
    <source>
        <strain evidence="3 4">130c</strain>
    </source>
</reference>
<feature type="domain" description="LITAF" evidence="2">
    <location>
        <begin position="54"/>
        <end position="136"/>
    </location>
</feature>
<name>A0A077ZYY3_STYLE</name>
<keyword evidence="1" id="KW-0472">Membrane</keyword>
<evidence type="ECO:0000313" key="3">
    <source>
        <dbReference type="EMBL" id="CDW74378.1"/>
    </source>
</evidence>
<keyword evidence="1" id="KW-0812">Transmembrane</keyword>
<sequence length="137" mass="15933">MIKSNGRHSLTMLNPDQSLHMIQVEEYKNGSEITRGFVRSNDTESESKAYSFRSWETVNQPRKKWTSRPQRVFCRKCQSNVKTLIIKSVTRNQKYYALSIAICCLPLVFLPFVFPQCYECAHQCPECSQILGIYNVN</sequence>
<dbReference type="InterPro" id="IPR006629">
    <property type="entry name" value="LITAF"/>
</dbReference>